<dbReference type="CDD" id="cd01854">
    <property type="entry name" value="YjeQ_EngC"/>
    <property type="match status" value="1"/>
</dbReference>
<dbReference type="AlphaFoldDB" id="A0A3B0VMP1"/>
<dbReference type="EMBL" id="UOFC01000022">
    <property type="protein sequence ID" value="VAW44785.1"/>
    <property type="molecule type" value="Genomic_DNA"/>
</dbReference>
<evidence type="ECO:0000256" key="7">
    <source>
        <dbReference type="ARBA" id="ARBA00022833"/>
    </source>
</evidence>
<evidence type="ECO:0000313" key="12">
    <source>
        <dbReference type="EMBL" id="VAW44785.1"/>
    </source>
</evidence>
<keyword evidence="7" id="KW-0862">Zinc</keyword>
<keyword evidence="9" id="KW-0342">GTP-binding</keyword>
<accession>A0A3B0VMP1</accession>
<dbReference type="InterPro" id="IPR004881">
    <property type="entry name" value="Ribosome_biogen_GTPase_RsgA"/>
</dbReference>
<proteinExistence type="inferred from homology"/>
<dbReference type="InterPro" id="IPR027417">
    <property type="entry name" value="P-loop_NTPase"/>
</dbReference>
<dbReference type="NCBIfam" id="TIGR00157">
    <property type="entry name" value="ribosome small subunit-dependent GTPase A"/>
    <property type="match status" value="1"/>
</dbReference>
<keyword evidence="3" id="KW-0479">Metal-binding</keyword>
<dbReference type="HAMAP" id="MF_01820">
    <property type="entry name" value="GTPase_RsgA"/>
    <property type="match status" value="1"/>
</dbReference>
<protein>
    <submittedName>
        <fullName evidence="12">Probable GTPase related to EngC</fullName>
    </submittedName>
</protein>
<evidence type="ECO:0000256" key="2">
    <source>
        <dbReference type="ARBA" id="ARBA00022517"/>
    </source>
</evidence>
<dbReference type="GO" id="GO:0003924">
    <property type="term" value="F:GTPase activity"/>
    <property type="evidence" value="ECO:0007669"/>
    <property type="project" value="InterPro"/>
</dbReference>
<evidence type="ECO:0000256" key="3">
    <source>
        <dbReference type="ARBA" id="ARBA00022723"/>
    </source>
</evidence>
<keyword evidence="4" id="KW-0699">rRNA-binding</keyword>
<reference evidence="12" key="1">
    <citation type="submission" date="2018-06" db="EMBL/GenBank/DDBJ databases">
        <authorList>
            <person name="Zhirakovskaya E."/>
        </authorList>
    </citation>
    <scope>NUCLEOTIDE SEQUENCE</scope>
</reference>
<keyword evidence="2" id="KW-0690">Ribosome biogenesis</keyword>
<dbReference type="SUPFAM" id="SSF52540">
    <property type="entry name" value="P-loop containing nucleoside triphosphate hydrolases"/>
    <property type="match status" value="1"/>
</dbReference>
<dbReference type="Gene3D" id="3.40.50.300">
    <property type="entry name" value="P-loop containing nucleotide triphosphate hydrolases"/>
    <property type="match status" value="1"/>
</dbReference>
<dbReference type="InterPro" id="IPR030378">
    <property type="entry name" value="G_CP_dom"/>
</dbReference>
<dbReference type="InterPro" id="IPR010914">
    <property type="entry name" value="RsgA_GTPase_dom"/>
</dbReference>
<keyword evidence="1" id="KW-0963">Cytoplasm</keyword>
<feature type="domain" description="CP-type G" evidence="11">
    <location>
        <begin position="105"/>
        <end position="266"/>
    </location>
</feature>
<dbReference type="Gene3D" id="1.10.40.50">
    <property type="entry name" value="Probable gtpase engc, domain 3"/>
    <property type="match status" value="1"/>
</dbReference>
<keyword evidence="8" id="KW-0694">RNA-binding</keyword>
<evidence type="ECO:0000256" key="5">
    <source>
        <dbReference type="ARBA" id="ARBA00022741"/>
    </source>
</evidence>
<dbReference type="GO" id="GO:0005525">
    <property type="term" value="F:GTP binding"/>
    <property type="evidence" value="ECO:0007669"/>
    <property type="project" value="UniProtKB-KW"/>
</dbReference>
<keyword evidence="5" id="KW-0547">Nucleotide-binding</keyword>
<evidence type="ECO:0000256" key="9">
    <source>
        <dbReference type="ARBA" id="ARBA00023134"/>
    </source>
</evidence>
<dbReference type="GO" id="GO:0019843">
    <property type="term" value="F:rRNA binding"/>
    <property type="evidence" value="ECO:0007669"/>
    <property type="project" value="UniProtKB-KW"/>
</dbReference>
<evidence type="ECO:0000256" key="6">
    <source>
        <dbReference type="ARBA" id="ARBA00022801"/>
    </source>
</evidence>
<dbReference type="GO" id="GO:0042254">
    <property type="term" value="P:ribosome biogenesis"/>
    <property type="evidence" value="ECO:0007669"/>
    <property type="project" value="UniProtKB-KW"/>
</dbReference>
<evidence type="ECO:0000256" key="1">
    <source>
        <dbReference type="ARBA" id="ARBA00022490"/>
    </source>
</evidence>
<dbReference type="GO" id="GO:0046872">
    <property type="term" value="F:metal ion binding"/>
    <property type="evidence" value="ECO:0007669"/>
    <property type="project" value="UniProtKB-KW"/>
</dbReference>
<feature type="domain" description="EngC GTPase" evidence="10">
    <location>
        <begin position="115"/>
        <end position="264"/>
    </location>
</feature>
<dbReference type="Pfam" id="PF03193">
    <property type="entry name" value="RsgA_GTPase"/>
    <property type="match status" value="1"/>
</dbReference>
<dbReference type="PROSITE" id="PS51721">
    <property type="entry name" value="G_CP"/>
    <property type="match status" value="1"/>
</dbReference>
<keyword evidence="6" id="KW-0378">Hydrolase</keyword>
<dbReference type="PANTHER" id="PTHR32120">
    <property type="entry name" value="SMALL RIBOSOMAL SUBUNIT BIOGENESIS GTPASE RSGA"/>
    <property type="match status" value="1"/>
</dbReference>
<evidence type="ECO:0000259" key="10">
    <source>
        <dbReference type="PROSITE" id="PS50936"/>
    </source>
</evidence>
<organism evidence="12">
    <name type="scientific">hydrothermal vent metagenome</name>
    <dbReference type="NCBI Taxonomy" id="652676"/>
    <lineage>
        <taxon>unclassified sequences</taxon>
        <taxon>metagenomes</taxon>
        <taxon>ecological metagenomes</taxon>
    </lineage>
</organism>
<sequence length="360" mass="40940">MNKSIEDNIEMFGFDQRLNTTDIEKLKEFSLARVTSVHKNRFVINDGSKEVLAETKGKLISNTNSVFEKPIVGDWVFVKYFNAGSAAVIDSILPRKTLLKRKLSGNEIDFQLMVANIDVAFIVQSLDDNFNLRRLERYLVMVRECDIHSIVLLSKSDLMAPEKNQLLLIEVLEMMPNLEVIIFSNMDLIGLDVIRNLLIPKKTYCLLGSSGVGKTTLINSVIGKQVFATKEVREKDGKGRHSTTSRNLIRLECGAMIIDTPGMRELGNISVEKGLDETFSDIVDLSNECKFNDCIHTHENGCAVLSAIHKGELSEKRHQNYLKMKKEDAFNEMSYIDKRRKGKKFSKFCKELKSHKKQIK</sequence>
<gene>
    <name evidence="12" type="ORF">MNBD_GAMMA03-2167</name>
</gene>
<dbReference type="PANTHER" id="PTHR32120:SF10">
    <property type="entry name" value="SMALL RIBOSOMAL SUBUNIT BIOGENESIS GTPASE RSGA"/>
    <property type="match status" value="1"/>
</dbReference>
<dbReference type="PROSITE" id="PS50936">
    <property type="entry name" value="ENGC_GTPASE"/>
    <property type="match status" value="1"/>
</dbReference>
<evidence type="ECO:0000259" key="11">
    <source>
        <dbReference type="PROSITE" id="PS51721"/>
    </source>
</evidence>
<name>A0A3B0VMP1_9ZZZZ</name>
<evidence type="ECO:0000256" key="4">
    <source>
        <dbReference type="ARBA" id="ARBA00022730"/>
    </source>
</evidence>
<evidence type="ECO:0000256" key="8">
    <source>
        <dbReference type="ARBA" id="ARBA00022884"/>
    </source>
</evidence>